<evidence type="ECO:0000256" key="1">
    <source>
        <dbReference type="ARBA" id="ARBA00010894"/>
    </source>
</evidence>
<keyword evidence="2" id="KW-1133">Transmembrane helix</keyword>
<keyword evidence="2" id="KW-0812">Transmembrane</keyword>
<feature type="transmembrane region" description="Helical" evidence="2">
    <location>
        <begin position="14"/>
        <end position="33"/>
    </location>
</feature>
<evidence type="ECO:0000313" key="3">
    <source>
        <dbReference type="EMBL" id="KGF90110.1"/>
    </source>
</evidence>
<dbReference type="AlphaFoldDB" id="A0A0A1ZL49"/>
<dbReference type="Proteomes" id="UP000030491">
    <property type="component" value="Unassembled WGS sequence"/>
</dbReference>
<keyword evidence="2" id="KW-0472">Membrane</keyword>
<protein>
    <submittedName>
        <fullName evidence="3">YggT family protein</fullName>
    </submittedName>
</protein>
<evidence type="ECO:0000313" key="4">
    <source>
        <dbReference type="Proteomes" id="UP000030491"/>
    </source>
</evidence>
<proteinExistence type="inferred from homology"/>
<sequence length="104" mass="11598">MISLLENSLQFLDVSLGIFLSYLTIVFLIRLILTWYPKIDLSKGLWLLISIPSSFILNITRKIIPPIGGVDVGPVIWIGVISFLREILVGQQGLIKIALHTNIA</sequence>
<comment type="caution">
    <text evidence="3">The sequence shown here is derived from an EMBL/GenBank/DDBJ whole genome shotgun (WGS) entry which is preliminary data.</text>
</comment>
<dbReference type="PANTHER" id="PTHR33219:SF14">
    <property type="entry name" value="PROTEIN COFACTOR ASSEMBLY OF COMPLEX C SUBUNIT B CCB3, CHLOROPLASTIC-RELATED"/>
    <property type="match status" value="1"/>
</dbReference>
<dbReference type="Pfam" id="PF02325">
    <property type="entry name" value="CCB3_YggT"/>
    <property type="match status" value="1"/>
</dbReference>
<organism evidence="3 4">
    <name type="scientific">Prochlorococcus marinus str. MIT 9116</name>
    <dbReference type="NCBI Taxonomy" id="167544"/>
    <lineage>
        <taxon>Bacteria</taxon>
        <taxon>Bacillati</taxon>
        <taxon>Cyanobacteriota</taxon>
        <taxon>Cyanophyceae</taxon>
        <taxon>Synechococcales</taxon>
        <taxon>Prochlorococcaceae</taxon>
        <taxon>Prochlorococcus</taxon>
    </lineage>
</organism>
<accession>A0A0A1ZL49</accession>
<evidence type="ECO:0000256" key="2">
    <source>
        <dbReference type="SAM" id="Phobius"/>
    </source>
</evidence>
<reference evidence="4" key="1">
    <citation type="journal article" date="2014" name="Sci. Data">
        <title>Genomes of diverse isolates of the marine cyanobacterium Prochlorococcus.</title>
        <authorList>
            <person name="Biller S."/>
            <person name="Berube P."/>
            <person name="Thompson J."/>
            <person name="Kelly L."/>
            <person name="Roggensack S."/>
            <person name="Awad L."/>
            <person name="Roache-Johnson K."/>
            <person name="Ding H."/>
            <person name="Giovannoni S.J."/>
            <person name="Moore L.R."/>
            <person name="Chisholm S.W."/>
        </authorList>
    </citation>
    <scope>NUCLEOTIDE SEQUENCE [LARGE SCALE GENOMIC DNA]</scope>
</reference>
<dbReference type="InterPro" id="IPR003425">
    <property type="entry name" value="CCB3/YggT"/>
</dbReference>
<comment type="similarity">
    <text evidence="1">Belongs to the YggT family.</text>
</comment>
<gene>
    <name evidence="3" type="ORF">EU93_1974</name>
</gene>
<name>A0A0A1ZL49_PROMR</name>
<dbReference type="EMBL" id="JNAJ01000018">
    <property type="protein sequence ID" value="KGF90110.1"/>
    <property type="molecule type" value="Genomic_DNA"/>
</dbReference>
<dbReference type="PANTHER" id="PTHR33219">
    <property type="entry name" value="YLMG HOMOLOG PROTEIN 2, CHLOROPLASTIC"/>
    <property type="match status" value="1"/>
</dbReference>
<dbReference type="GO" id="GO:0016020">
    <property type="term" value="C:membrane"/>
    <property type="evidence" value="ECO:0007669"/>
    <property type="project" value="InterPro"/>
</dbReference>